<dbReference type="KEGG" id="vg:26639580"/>
<organism evidence="1 2">
    <name type="scientific">Ralstonia phage RSL2</name>
    <dbReference type="NCBI Taxonomy" id="1585840"/>
    <lineage>
        <taxon>Viruses</taxon>
        <taxon>Duplodnaviria</taxon>
        <taxon>Heunggongvirae</taxon>
        <taxon>Uroviricota</taxon>
        <taxon>Caudoviricetes</taxon>
        <taxon>Chimalliviridae</taxon>
        <taxon>Chiangmaivirus</taxon>
        <taxon>Chiangmaivirus RSL2</taxon>
    </lineage>
</organism>
<accession>A0A0A8J8W4</accession>
<name>A0A0A8J8W4_9CAUD</name>
<dbReference type="Proteomes" id="UP000203794">
    <property type="component" value="Segment"/>
</dbReference>
<dbReference type="OrthoDB" id="38050at10239"/>
<dbReference type="EMBL" id="AP014693">
    <property type="protein sequence ID" value="BAQ02667.1"/>
    <property type="molecule type" value="Genomic_DNA"/>
</dbReference>
<dbReference type="RefSeq" id="YP_009212988.1">
    <property type="nucleotide sequence ID" value="NC_028950.1"/>
</dbReference>
<dbReference type="GeneID" id="26639580"/>
<sequence>MSEQQSAQVEERLMVPVDAEALGELLRALNGPGHYIRELQVTMDFDRKGLSDKPNPINLLTDQFNEFVMKHNANQTQGEISNGN</sequence>
<evidence type="ECO:0000313" key="2">
    <source>
        <dbReference type="Proteomes" id="UP000203794"/>
    </source>
</evidence>
<evidence type="ECO:0000313" key="1">
    <source>
        <dbReference type="EMBL" id="BAQ02667.1"/>
    </source>
</evidence>
<keyword evidence="2" id="KW-1185">Reference proteome</keyword>
<reference evidence="1 2" key="1">
    <citation type="submission" date="2014-12" db="EMBL/GenBank/DDBJ databases">
        <title>Genome analysis of a novel jumbo phage RSL2 infecting the phytopathogen Ralstonia solanacearum.</title>
        <authorList>
            <person name="Kawasaki T."/>
            <person name="Fujie M."/>
            <person name="Chatchawankanphanich O."/>
            <person name="Ogata H."/>
            <person name="Yamada T."/>
        </authorList>
    </citation>
    <scope>NUCLEOTIDE SEQUENCE [LARGE SCALE GENOMIC DNA]</scope>
    <source>
        <strain evidence="1 2">RSL2</strain>
    </source>
</reference>
<protein>
    <submittedName>
        <fullName evidence="1">Uncharacterized protein</fullName>
    </submittedName>
</protein>
<proteinExistence type="predicted"/>